<dbReference type="Gene3D" id="3.10.180.10">
    <property type="entry name" value="2,3-Dihydroxybiphenyl 1,2-Dioxygenase, domain 1"/>
    <property type="match status" value="1"/>
</dbReference>
<protein>
    <submittedName>
        <fullName evidence="2">Riboflavin deaminase</fullName>
    </submittedName>
</protein>
<organism evidence="2 3">
    <name type="scientific">Limoniibacter endophyticus</name>
    <dbReference type="NCBI Taxonomy" id="1565040"/>
    <lineage>
        <taxon>Bacteria</taxon>
        <taxon>Pseudomonadati</taxon>
        <taxon>Pseudomonadota</taxon>
        <taxon>Alphaproteobacteria</taxon>
        <taxon>Hyphomicrobiales</taxon>
        <taxon>Bartonellaceae</taxon>
        <taxon>Limoniibacter</taxon>
    </lineage>
</organism>
<sequence length="212" mass="23573">MLKLDHIAVIAPSLEEGAAHIRAQLGIEMPKGGEHPQMGTHNLLLRLGDDVFLEVIAINPDAPKPARARWFGLDDQHSVRRAWDDGRRLRGWVSQTDELNRLLREHGDLLGEKIHVTRGNLEWDFAVRADGEIPADGVLSPVMDWGARGNPAINMPDLGARLIGFEIEHPEPEKVQALYTRIGIENPPIVSRGDRLSYRAFIETPGGLKTLT</sequence>
<dbReference type="InterPro" id="IPR025870">
    <property type="entry name" value="Glyoxalase-like_dom"/>
</dbReference>
<gene>
    <name evidence="2" type="ORF">GCM10010136_07910</name>
</gene>
<dbReference type="AlphaFoldDB" id="A0A8J3DKN7"/>
<name>A0A8J3DKN7_9HYPH</name>
<reference evidence="2" key="1">
    <citation type="journal article" date="2014" name="Int. J. Syst. Evol. Microbiol.">
        <title>Complete genome sequence of Corynebacterium casei LMG S-19264T (=DSM 44701T), isolated from a smear-ripened cheese.</title>
        <authorList>
            <consortium name="US DOE Joint Genome Institute (JGI-PGF)"/>
            <person name="Walter F."/>
            <person name="Albersmeier A."/>
            <person name="Kalinowski J."/>
            <person name="Ruckert C."/>
        </authorList>
    </citation>
    <scope>NUCLEOTIDE SEQUENCE</scope>
    <source>
        <strain evidence="2">KCTC 42097</strain>
    </source>
</reference>
<comment type="caution">
    <text evidence="2">The sequence shown here is derived from an EMBL/GenBank/DDBJ whole genome shotgun (WGS) entry which is preliminary data.</text>
</comment>
<reference evidence="2" key="2">
    <citation type="submission" date="2020-09" db="EMBL/GenBank/DDBJ databases">
        <authorList>
            <person name="Sun Q."/>
            <person name="Kim S."/>
        </authorList>
    </citation>
    <scope>NUCLEOTIDE SEQUENCE</scope>
    <source>
        <strain evidence="2">KCTC 42097</strain>
    </source>
</reference>
<keyword evidence="3" id="KW-1185">Reference proteome</keyword>
<dbReference type="InterPro" id="IPR029068">
    <property type="entry name" value="Glyas_Bleomycin-R_OHBP_Dase"/>
</dbReference>
<feature type="domain" description="Glyoxalase-like" evidence="1">
    <location>
        <begin position="4"/>
        <end position="182"/>
    </location>
</feature>
<proteinExistence type="predicted"/>
<dbReference type="RefSeq" id="WP_189488104.1">
    <property type="nucleotide sequence ID" value="NZ_BMZO01000002.1"/>
</dbReference>
<evidence type="ECO:0000313" key="2">
    <source>
        <dbReference type="EMBL" id="GHC65288.1"/>
    </source>
</evidence>
<evidence type="ECO:0000259" key="1">
    <source>
        <dbReference type="Pfam" id="PF13468"/>
    </source>
</evidence>
<dbReference type="EMBL" id="BMZO01000002">
    <property type="protein sequence ID" value="GHC65288.1"/>
    <property type="molecule type" value="Genomic_DNA"/>
</dbReference>
<evidence type="ECO:0000313" key="3">
    <source>
        <dbReference type="Proteomes" id="UP000641137"/>
    </source>
</evidence>
<dbReference type="Pfam" id="PF13468">
    <property type="entry name" value="Glyoxalase_3"/>
    <property type="match status" value="1"/>
</dbReference>
<accession>A0A8J3DKN7</accession>
<dbReference type="Proteomes" id="UP000641137">
    <property type="component" value="Unassembled WGS sequence"/>
</dbReference>